<dbReference type="EMBL" id="PDLN01000004">
    <property type="protein sequence ID" value="RDW87695.1"/>
    <property type="molecule type" value="Genomic_DNA"/>
</dbReference>
<dbReference type="AlphaFoldDB" id="A0A3D8SN01"/>
<dbReference type="Gene3D" id="3.40.250.10">
    <property type="entry name" value="Rhodanese-like domain"/>
    <property type="match status" value="1"/>
</dbReference>
<dbReference type="OrthoDB" id="8300214at2759"/>
<accession>A0A3D8SN01</accession>
<dbReference type="GO" id="GO:0004725">
    <property type="term" value="F:protein tyrosine phosphatase activity"/>
    <property type="evidence" value="ECO:0007669"/>
    <property type="project" value="TreeGrafter"/>
</dbReference>
<dbReference type="Pfam" id="PF00581">
    <property type="entry name" value="Rhodanese"/>
    <property type="match status" value="1"/>
</dbReference>
<dbReference type="PANTHER" id="PTHR10828:SF50">
    <property type="entry name" value="REDUCTASE (ARC2), PUTATIVE (AFU_ORTHOLOGUE AFUA_6G13400)-RELATED"/>
    <property type="match status" value="1"/>
</dbReference>
<name>A0A3D8SN01_9HELO</name>
<dbReference type="GO" id="GO:0005737">
    <property type="term" value="C:cytoplasm"/>
    <property type="evidence" value="ECO:0007669"/>
    <property type="project" value="TreeGrafter"/>
</dbReference>
<dbReference type="SMART" id="SM00450">
    <property type="entry name" value="RHOD"/>
    <property type="match status" value="1"/>
</dbReference>
<feature type="domain" description="Rhodanese" evidence="1">
    <location>
        <begin position="43"/>
        <end position="143"/>
    </location>
</feature>
<proteinExistence type="predicted"/>
<dbReference type="SUPFAM" id="SSF52821">
    <property type="entry name" value="Rhodanese/Cell cycle control phosphatase"/>
    <property type="match status" value="1"/>
</dbReference>
<dbReference type="InterPro" id="IPR001763">
    <property type="entry name" value="Rhodanese-like_dom"/>
</dbReference>
<dbReference type="GO" id="GO:0005634">
    <property type="term" value="C:nucleus"/>
    <property type="evidence" value="ECO:0007669"/>
    <property type="project" value="TreeGrafter"/>
</dbReference>
<keyword evidence="3" id="KW-1185">Reference proteome</keyword>
<dbReference type="Proteomes" id="UP000256328">
    <property type="component" value="Unassembled WGS sequence"/>
</dbReference>
<evidence type="ECO:0000313" key="2">
    <source>
        <dbReference type="EMBL" id="RDW87695.1"/>
    </source>
</evidence>
<reference evidence="2 3" key="1">
    <citation type="journal article" date="2018" name="IMA Fungus">
        <title>IMA Genome-F 9: Draft genome sequence of Annulohypoxylon stygium, Aspergillus mulundensis, Berkeleyomyces basicola (syn. Thielaviopsis basicola), Ceratocystis smalleyi, two Cercospora beticola strains, Coleophoma cylindrospora, Fusarium fracticaudum, Phialophora cf. hyalina, and Morchella septimelata.</title>
        <authorList>
            <person name="Wingfield B.D."/>
            <person name="Bills G.F."/>
            <person name="Dong Y."/>
            <person name="Huang W."/>
            <person name="Nel W.J."/>
            <person name="Swalarsk-Parry B.S."/>
            <person name="Vaghefi N."/>
            <person name="Wilken P.M."/>
            <person name="An Z."/>
            <person name="de Beer Z.W."/>
            <person name="De Vos L."/>
            <person name="Chen L."/>
            <person name="Duong T.A."/>
            <person name="Gao Y."/>
            <person name="Hammerbacher A."/>
            <person name="Kikkert J.R."/>
            <person name="Li Y."/>
            <person name="Li H."/>
            <person name="Li K."/>
            <person name="Li Q."/>
            <person name="Liu X."/>
            <person name="Ma X."/>
            <person name="Naidoo K."/>
            <person name="Pethybridge S.J."/>
            <person name="Sun J."/>
            <person name="Steenkamp E.T."/>
            <person name="van der Nest M.A."/>
            <person name="van Wyk S."/>
            <person name="Wingfield M.J."/>
            <person name="Xiong C."/>
            <person name="Yue Q."/>
            <person name="Zhang X."/>
        </authorList>
    </citation>
    <scope>NUCLEOTIDE SEQUENCE [LARGE SCALE GENOMIC DNA]</scope>
    <source>
        <strain evidence="2 3">BP5796</strain>
    </source>
</reference>
<evidence type="ECO:0000313" key="3">
    <source>
        <dbReference type="Proteomes" id="UP000256328"/>
    </source>
</evidence>
<evidence type="ECO:0000259" key="1">
    <source>
        <dbReference type="PROSITE" id="PS50206"/>
    </source>
</evidence>
<dbReference type="PROSITE" id="PS50206">
    <property type="entry name" value="RHODANESE_3"/>
    <property type="match status" value="1"/>
</dbReference>
<protein>
    <recommendedName>
        <fullName evidence="1">Rhodanese domain-containing protein</fullName>
    </recommendedName>
</protein>
<dbReference type="PANTHER" id="PTHR10828">
    <property type="entry name" value="M-PHASE INDUCER PHOSPHATASE DUAL SPECIFICITY PHOSPHATASE CDC25"/>
    <property type="match status" value="1"/>
</dbReference>
<gene>
    <name evidence="2" type="ORF">BP5796_03389</name>
</gene>
<comment type="caution">
    <text evidence="2">The sequence shown here is derived from an EMBL/GenBank/DDBJ whole genome shotgun (WGS) entry which is preliminary data.</text>
</comment>
<organism evidence="2 3">
    <name type="scientific">Coleophoma crateriformis</name>
    <dbReference type="NCBI Taxonomy" id="565419"/>
    <lineage>
        <taxon>Eukaryota</taxon>
        <taxon>Fungi</taxon>
        <taxon>Dikarya</taxon>
        <taxon>Ascomycota</taxon>
        <taxon>Pezizomycotina</taxon>
        <taxon>Leotiomycetes</taxon>
        <taxon>Helotiales</taxon>
        <taxon>Dermateaceae</taxon>
        <taxon>Coleophoma</taxon>
    </lineage>
</organism>
<dbReference type="InterPro" id="IPR036873">
    <property type="entry name" value="Rhodanese-like_dom_sf"/>
</dbReference>
<dbReference type="FunFam" id="3.40.250.10:FF:000045">
    <property type="entry name" value="Arsenate reductase (Arc2), putative"/>
    <property type="match status" value="1"/>
</dbReference>
<sequence>MTTTQPAQADPWWAAFPAARAKCPEISADDVMKLFDDMDIAVGPRSFLLVDVRRNDWEGGTIRTSLNLPAQSFYQSRKTLLELCDRASIKEVIFYCGSSSGRGPRCAAWFQDYIDDIAKFNKRTDIKVLVLKGGIKGWVKDFEGALMDGFEEKYWEQFK</sequence>